<protein>
    <recommendedName>
        <fullName evidence="7">mannonate dehydratase</fullName>
        <ecNumber evidence="7">4.2.1.8</ecNumber>
    </recommendedName>
</protein>
<name>A0A4Q5MWB8_9MICO</name>
<comment type="similarity">
    <text evidence="6">Belongs to the mannonate dehydratase family.</text>
</comment>
<evidence type="ECO:0000313" key="12">
    <source>
        <dbReference type="EMBL" id="RYV49886.1"/>
    </source>
</evidence>
<dbReference type="InterPro" id="IPR036237">
    <property type="entry name" value="Xyl_isomerase-like_sf"/>
</dbReference>
<keyword evidence="8" id="KW-0408">Iron</keyword>
<evidence type="ECO:0000313" key="13">
    <source>
        <dbReference type="Proteomes" id="UP000293764"/>
    </source>
</evidence>
<comment type="pathway">
    <text evidence="5">Carbohydrate metabolism; pentose and glucuronate interconversion.</text>
</comment>
<dbReference type="EC" id="4.2.1.8" evidence="7"/>
<dbReference type="SUPFAM" id="SSF51658">
    <property type="entry name" value="Xylose isomerase-like"/>
    <property type="match status" value="1"/>
</dbReference>
<evidence type="ECO:0000256" key="4">
    <source>
        <dbReference type="ARBA" id="ARBA00002713"/>
    </source>
</evidence>
<comment type="cofactor">
    <cofactor evidence="3">
        <name>Fe(2+)</name>
        <dbReference type="ChEBI" id="CHEBI:29033"/>
    </cofactor>
</comment>
<evidence type="ECO:0000256" key="9">
    <source>
        <dbReference type="ARBA" id="ARBA00023211"/>
    </source>
</evidence>
<dbReference type="UniPathway" id="UPA00246"/>
<dbReference type="OrthoDB" id="104997at2"/>
<evidence type="ECO:0000256" key="5">
    <source>
        <dbReference type="ARBA" id="ARBA00004892"/>
    </source>
</evidence>
<evidence type="ECO:0000256" key="6">
    <source>
        <dbReference type="ARBA" id="ARBA00007389"/>
    </source>
</evidence>
<proteinExistence type="inferred from homology"/>
<dbReference type="InterPro" id="IPR004628">
    <property type="entry name" value="Man_deHydtase"/>
</dbReference>
<comment type="caution">
    <text evidence="12">The sequence shown here is derived from an EMBL/GenBank/DDBJ whole genome shotgun (WGS) entry which is preliminary data.</text>
</comment>
<keyword evidence="13" id="KW-1185">Reference proteome</keyword>
<gene>
    <name evidence="12" type="ORF">EUA98_16420</name>
</gene>
<comment type="function">
    <text evidence="4">Catalyzes the dehydration of D-mannonate.</text>
</comment>
<dbReference type="Pfam" id="PF03786">
    <property type="entry name" value="UxuA"/>
    <property type="match status" value="1"/>
</dbReference>
<dbReference type="AlphaFoldDB" id="A0A4Q5MWB8"/>
<dbReference type="Gene3D" id="3.20.20.150">
    <property type="entry name" value="Divalent-metal-dependent TIM barrel enzymes"/>
    <property type="match status" value="1"/>
</dbReference>
<keyword evidence="10" id="KW-0456">Lyase</keyword>
<evidence type="ECO:0000256" key="3">
    <source>
        <dbReference type="ARBA" id="ARBA00001954"/>
    </source>
</evidence>
<evidence type="ECO:0000256" key="7">
    <source>
        <dbReference type="ARBA" id="ARBA00012927"/>
    </source>
</evidence>
<dbReference type="Proteomes" id="UP000293764">
    <property type="component" value="Unassembled WGS sequence"/>
</dbReference>
<dbReference type="PANTHER" id="PTHR30387">
    <property type="entry name" value="MANNONATE DEHYDRATASE"/>
    <property type="match status" value="1"/>
</dbReference>
<evidence type="ECO:0000256" key="8">
    <source>
        <dbReference type="ARBA" id="ARBA00023004"/>
    </source>
</evidence>
<dbReference type="PANTHER" id="PTHR30387:SF2">
    <property type="entry name" value="MANNONATE DEHYDRATASE"/>
    <property type="match status" value="1"/>
</dbReference>
<evidence type="ECO:0000256" key="11">
    <source>
        <dbReference type="SAM" id="MobiDB-lite"/>
    </source>
</evidence>
<dbReference type="GO" id="GO:0008927">
    <property type="term" value="F:mannonate dehydratase activity"/>
    <property type="evidence" value="ECO:0007669"/>
    <property type="project" value="UniProtKB-EC"/>
</dbReference>
<organism evidence="12 13">
    <name type="scientific">Pengzhenrongella frigida</name>
    <dbReference type="NCBI Taxonomy" id="1259133"/>
    <lineage>
        <taxon>Bacteria</taxon>
        <taxon>Bacillati</taxon>
        <taxon>Actinomycetota</taxon>
        <taxon>Actinomycetes</taxon>
        <taxon>Micrococcales</taxon>
        <taxon>Pengzhenrongella</taxon>
    </lineage>
</organism>
<evidence type="ECO:0000256" key="10">
    <source>
        <dbReference type="ARBA" id="ARBA00023239"/>
    </source>
</evidence>
<evidence type="ECO:0000256" key="1">
    <source>
        <dbReference type="ARBA" id="ARBA00001794"/>
    </source>
</evidence>
<feature type="region of interest" description="Disordered" evidence="11">
    <location>
        <begin position="1"/>
        <end position="23"/>
    </location>
</feature>
<accession>A0A4Q5MWB8</accession>
<dbReference type="GO" id="GO:0008198">
    <property type="term" value="F:ferrous iron binding"/>
    <property type="evidence" value="ECO:0007669"/>
    <property type="project" value="TreeGrafter"/>
</dbReference>
<comment type="catalytic activity">
    <reaction evidence="1">
        <text>D-mannonate = 2-dehydro-3-deoxy-D-gluconate + H2O</text>
        <dbReference type="Rhea" id="RHEA:20097"/>
        <dbReference type="ChEBI" id="CHEBI:15377"/>
        <dbReference type="ChEBI" id="CHEBI:17767"/>
        <dbReference type="ChEBI" id="CHEBI:57990"/>
        <dbReference type="EC" id="4.2.1.8"/>
    </reaction>
</comment>
<reference evidence="12 13" key="1">
    <citation type="submission" date="2019-01" db="EMBL/GenBank/DDBJ databases">
        <title>Novel species of Cellulomonas.</title>
        <authorList>
            <person name="Liu Q."/>
            <person name="Xin Y.-H."/>
        </authorList>
    </citation>
    <scope>NUCLEOTIDE SEQUENCE [LARGE SCALE GENOMIC DNA]</scope>
    <source>
        <strain evidence="12 13">HLT2-17</strain>
    </source>
</reference>
<keyword evidence="9" id="KW-0464">Manganese</keyword>
<dbReference type="GO" id="GO:0030145">
    <property type="term" value="F:manganese ion binding"/>
    <property type="evidence" value="ECO:0007669"/>
    <property type="project" value="TreeGrafter"/>
</dbReference>
<comment type="cofactor">
    <cofactor evidence="2">
        <name>Mn(2+)</name>
        <dbReference type="ChEBI" id="CHEBI:29035"/>
    </cofactor>
</comment>
<evidence type="ECO:0000256" key="2">
    <source>
        <dbReference type="ARBA" id="ARBA00001936"/>
    </source>
</evidence>
<sequence length="110" mass="12085">MPTLAQLGRPHPGPPEHLVSRSGDKRWQPLVTVAVPRAVWTAAAIADRKELIEAAGLTWSVVESIPVHEDIKRGGPSRDRWIAAYQESVRSGMSARRAIGRPSNSSDTRR</sequence>
<dbReference type="EMBL" id="SDWW01000048">
    <property type="protein sequence ID" value="RYV49886.1"/>
    <property type="molecule type" value="Genomic_DNA"/>
</dbReference>
<dbReference type="GO" id="GO:0042840">
    <property type="term" value="P:D-glucuronate catabolic process"/>
    <property type="evidence" value="ECO:0007669"/>
    <property type="project" value="TreeGrafter"/>
</dbReference>